<dbReference type="RefSeq" id="WP_068760929.1">
    <property type="nucleotide sequence ID" value="NZ_LXIE01000002.1"/>
</dbReference>
<reference evidence="2 3" key="1">
    <citation type="submission" date="2016-05" db="EMBL/GenBank/DDBJ databases">
        <title>Genome sequencing of Vitellibacter soesokkakensis RSSK-12.</title>
        <authorList>
            <person name="Thevarajoo S."/>
            <person name="Selvaratnam C."/>
            <person name="Goh K.M."/>
            <person name="Chan K.-G."/>
            <person name="Chong C.S."/>
        </authorList>
    </citation>
    <scope>NUCLEOTIDE SEQUENCE [LARGE SCALE GENOMIC DNA]</scope>
    <source>
        <strain evidence="2 3">RSSK-12</strain>
    </source>
</reference>
<evidence type="ECO:0000313" key="2">
    <source>
        <dbReference type="EMBL" id="OAD92274.1"/>
    </source>
</evidence>
<dbReference type="Proteomes" id="UP000077552">
    <property type="component" value="Unassembled WGS sequence"/>
</dbReference>
<keyword evidence="1" id="KW-0472">Membrane</keyword>
<dbReference type="OrthoDB" id="1445230at2"/>
<proteinExistence type="predicted"/>
<comment type="caution">
    <text evidence="2">The sequence shown here is derived from an EMBL/GenBank/DDBJ whole genome shotgun (WGS) entry which is preliminary data.</text>
</comment>
<organism evidence="2 3">
    <name type="scientific">Aequorivita soesokkakensis</name>
    <dbReference type="NCBI Taxonomy" id="1385699"/>
    <lineage>
        <taxon>Bacteria</taxon>
        <taxon>Pseudomonadati</taxon>
        <taxon>Bacteroidota</taxon>
        <taxon>Flavobacteriia</taxon>
        <taxon>Flavobacteriales</taxon>
        <taxon>Flavobacteriaceae</taxon>
        <taxon>Aequorivita</taxon>
    </lineage>
</organism>
<keyword evidence="3" id="KW-1185">Reference proteome</keyword>
<dbReference type="EMBL" id="LXIE01000002">
    <property type="protein sequence ID" value="OAD92274.1"/>
    <property type="molecule type" value="Genomic_DNA"/>
</dbReference>
<sequence>MESKAPKNYKDFFKYLLLALIAYIGGLTGYHSFKIIEYFIKPVPNPLMPLGMYKYMAFPYISFIPILLALLFLGFYFYKKEYFKKGPIIFYIVLILLFHLSQSSLLNFFDSFNPYG</sequence>
<evidence type="ECO:0000313" key="3">
    <source>
        <dbReference type="Proteomes" id="UP000077552"/>
    </source>
</evidence>
<feature type="transmembrane region" description="Helical" evidence="1">
    <location>
        <begin position="88"/>
        <end position="109"/>
    </location>
</feature>
<protein>
    <submittedName>
        <fullName evidence="2">Uncharacterized protein</fullName>
    </submittedName>
</protein>
<dbReference type="AlphaFoldDB" id="A0A1A9LHC1"/>
<feature type="transmembrane region" description="Helical" evidence="1">
    <location>
        <begin position="53"/>
        <end position="76"/>
    </location>
</feature>
<accession>A0A1A9LHC1</accession>
<keyword evidence="1" id="KW-1133">Transmembrane helix</keyword>
<name>A0A1A9LHC1_9FLAO</name>
<gene>
    <name evidence="2" type="ORF">A7A78_08530</name>
</gene>
<evidence type="ECO:0000256" key="1">
    <source>
        <dbReference type="SAM" id="Phobius"/>
    </source>
</evidence>
<dbReference type="STRING" id="1385699.A7A78_08530"/>
<keyword evidence="1" id="KW-0812">Transmembrane</keyword>
<feature type="transmembrane region" description="Helical" evidence="1">
    <location>
        <begin position="12"/>
        <end position="33"/>
    </location>
</feature>